<feature type="transmembrane region" description="Helical" evidence="1">
    <location>
        <begin position="12"/>
        <end position="32"/>
    </location>
</feature>
<evidence type="ECO:0000256" key="1">
    <source>
        <dbReference type="SAM" id="Phobius"/>
    </source>
</evidence>
<keyword evidence="1" id="KW-1133">Transmembrane helix</keyword>
<name>A0A9P0FTA8_CHRIL</name>
<keyword evidence="1" id="KW-0812">Transmembrane</keyword>
<sequence length="109" mass="12153">MVKWNGCMNASPVAIYGALRLLVYTLLMNTILDYTVTNIAGRGSDSIQYRAITMSLTKPHYSKPIYLRGYLILFSSIQLSILSLCLVRHTVCPAIRHTAGRLVVQIHAT</sequence>
<dbReference type="EMBL" id="LR824024">
    <property type="protein sequence ID" value="CAH0595135.1"/>
    <property type="molecule type" value="Genomic_DNA"/>
</dbReference>
<evidence type="ECO:0000313" key="3">
    <source>
        <dbReference type="Proteomes" id="UP001154114"/>
    </source>
</evidence>
<dbReference type="AlphaFoldDB" id="A0A9P0FTA8"/>
<keyword evidence="3" id="KW-1185">Reference proteome</keyword>
<reference evidence="2" key="1">
    <citation type="submission" date="2021-12" db="EMBL/GenBank/DDBJ databases">
        <authorList>
            <person name="King R."/>
        </authorList>
    </citation>
    <scope>NUCLEOTIDE SEQUENCE</scope>
</reference>
<organism evidence="2 3">
    <name type="scientific">Chrysodeixis includens</name>
    <name type="common">Soybean looper</name>
    <name type="synonym">Pseudoplusia includens</name>
    <dbReference type="NCBI Taxonomy" id="689277"/>
    <lineage>
        <taxon>Eukaryota</taxon>
        <taxon>Metazoa</taxon>
        <taxon>Ecdysozoa</taxon>
        <taxon>Arthropoda</taxon>
        <taxon>Hexapoda</taxon>
        <taxon>Insecta</taxon>
        <taxon>Pterygota</taxon>
        <taxon>Neoptera</taxon>
        <taxon>Endopterygota</taxon>
        <taxon>Lepidoptera</taxon>
        <taxon>Glossata</taxon>
        <taxon>Ditrysia</taxon>
        <taxon>Noctuoidea</taxon>
        <taxon>Noctuidae</taxon>
        <taxon>Plusiinae</taxon>
        <taxon>Chrysodeixis</taxon>
    </lineage>
</organism>
<dbReference type="Proteomes" id="UP001154114">
    <property type="component" value="Chromosome 21"/>
</dbReference>
<accession>A0A9P0FTA8</accession>
<gene>
    <name evidence="2" type="ORF">CINC_LOCUS6568</name>
</gene>
<keyword evidence="1" id="KW-0472">Membrane</keyword>
<feature type="transmembrane region" description="Helical" evidence="1">
    <location>
        <begin position="65"/>
        <end position="87"/>
    </location>
</feature>
<evidence type="ECO:0000313" key="2">
    <source>
        <dbReference type="EMBL" id="CAH0595135.1"/>
    </source>
</evidence>
<proteinExistence type="predicted"/>
<protein>
    <submittedName>
        <fullName evidence="2">Uncharacterized protein</fullName>
    </submittedName>
</protein>